<organism evidence="1">
    <name type="scientific">Lepeophtheirus salmonis</name>
    <name type="common">Salmon louse</name>
    <name type="synonym">Caligus salmonis</name>
    <dbReference type="NCBI Taxonomy" id="72036"/>
    <lineage>
        <taxon>Eukaryota</taxon>
        <taxon>Metazoa</taxon>
        <taxon>Ecdysozoa</taxon>
        <taxon>Arthropoda</taxon>
        <taxon>Crustacea</taxon>
        <taxon>Multicrustacea</taxon>
        <taxon>Hexanauplia</taxon>
        <taxon>Copepoda</taxon>
        <taxon>Siphonostomatoida</taxon>
        <taxon>Caligidae</taxon>
        <taxon>Lepeophtheirus</taxon>
    </lineage>
</organism>
<accession>A0A0K2UIK4</accession>
<dbReference type="AlphaFoldDB" id="A0A0K2UIK4"/>
<proteinExistence type="predicted"/>
<dbReference type="EMBL" id="HACA01020773">
    <property type="protein sequence ID" value="CDW38134.1"/>
    <property type="molecule type" value="Transcribed_RNA"/>
</dbReference>
<name>A0A0K2UIK4_LEPSM</name>
<reference evidence="1" key="1">
    <citation type="submission" date="2014-05" db="EMBL/GenBank/DDBJ databases">
        <authorList>
            <person name="Chronopoulou M."/>
        </authorList>
    </citation>
    <scope>NUCLEOTIDE SEQUENCE</scope>
    <source>
        <tissue evidence="1">Whole organism</tissue>
    </source>
</reference>
<evidence type="ECO:0000313" key="1">
    <source>
        <dbReference type="EMBL" id="CDW38134.1"/>
    </source>
</evidence>
<sequence length="51" mass="6160">MSSTKDTKLRVFNTTRYLFPTYLSEYMCRKKLSKDKVFDHILDPIIELYPL</sequence>
<protein>
    <submittedName>
        <fullName evidence="1">Uncharacterized protein</fullName>
    </submittedName>
</protein>